<evidence type="ECO:0000313" key="2">
    <source>
        <dbReference type="EMBL" id="KAF0692704.1"/>
    </source>
</evidence>
<sequence>MPSFTAVDGAPASAPSAFRPVNKRLIHVADLPRPRNSSSSFIAITPTHANDLRLKQAPASTRSQSLPVAAAERSKASPKNSSTSAGDDDIEDWFIIPTYVCSVHSASDGLTESYRHVSLPKEDVIRIVAKETKQATQSFVTPNSFVLTCHHIVHNFRLDYSDYRKFVRTMGATPLFATPIRSLFVSKLMEDSFTGSCRRAVASSEAITKEVAAAVHDLAQIPQLAAHPTFLKLVNIDSSRPIYDVLVFGNPMEVSCSGDGLFGGRRPDTASAQTPMPETHNYDMDSDTTECMSLDDSQDCLCALYADSAAVFGGHVANEPLSSLLASNSPTKSSINSTSSSTNNDDEDAAAAATVEKVMCVDLMTSRSLLVYYTDSLFTLDKSAFTTASQYQTCNVTGFGCTLLFQIRRTCKTEWSLVDVRHPTTPLLVLQLQKHGPQKPAVALARAMPRGDRETIGIFHKSWRRGYEFQLLSELLTQGKITTSLAVATRVVNHKQRVNVVCGVAASDTPITSMSLSVPLATPARQRLHVSEGADVLLHIALAAAVDVLAGARAFNRTDFIY</sequence>
<feature type="region of interest" description="Disordered" evidence="1">
    <location>
        <begin position="57"/>
        <end position="86"/>
    </location>
</feature>
<gene>
    <name evidence="3" type="primary">Aste57867_16215</name>
    <name evidence="2" type="ORF">As57867_016158</name>
    <name evidence="3" type="ORF">ASTE57867_16215</name>
</gene>
<proteinExistence type="predicted"/>
<dbReference type="EMBL" id="VJMH01005854">
    <property type="protein sequence ID" value="KAF0692704.1"/>
    <property type="molecule type" value="Genomic_DNA"/>
</dbReference>
<dbReference type="Proteomes" id="UP000332933">
    <property type="component" value="Unassembled WGS sequence"/>
</dbReference>
<organism evidence="3 4">
    <name type="scientific">Aphanomyces stellatus</name>
    <dbReference type="NCBI Taxonomy" id="120398"/>
    <lineage>
        <taxon>Eukaryota</taxon>
        <taxon>Sar</taxon>
        <taxon>Stramenopiles</taxon>
        <taxon>Oomycota</taxon>
        <taxon>Saprolegniomycetes</taxon>
        <taxon>Saprolegniales</taxon>
        <taxon>Verrucalvaceae</taxon>
        <taxon>Aphanomyces</taxon>
    </lineage>
</organism>
<dbReference type="OrthoDB" id="107005at2759"/>
<name>A0A485L6T6_9STRA</name>
<evidence type="ECO:0000256" key="1">
    <source>
        <dbReference type="SAM" id="MobiDB-lite"/>
    </source>
</evidence>
<reference evidence="2" key="2">
    <citation type="submission" date="2019-06" db="EMBL/GenBank/DDBJ databases">
        <title>Genomics analysis of Aphanomyces spp. identifies a new class of oomycete effector associated with host adaptation.</title>
        <authorList>
            <person name="Gaulin E."/>
        </authorList>
    </citation>
    <scope>NUCLEOTIDE SEQUENCE</scope>
    <source>
        <strain evidence="2">CBS 578.67</strain>
    </source>
</reference>
<evidence type="ECO:0000313" key="3">
    <source>
        <dbReference type="EMBL" id="VFT92993.1"/>
    </source>
</evidence>
<reference evidence="3 4" key="1">
    <citation type="submission" date="2019-03" db="EMBL/GenBank/DDBJ databases">
        <authorList>
            <person name="Gaulin E."/>
            <person name="Dumas B."/>
        </authorList>
    </citation>
    <scope>NUCLEOTIDE SEQUENCE [LARGE SCALE GENOMIC DNA]</scope>
    <source>
        <strain evidence="3">CBS 568.67</strain>
    </source>
</reference>
<protein>
    <submittedName>
        <fullName evidence="3">Aste57867_16215 protein</fullName>
    </submittedName>
</protein>
<keyword evidence="4" id="KW-1185">Reference proteome</keyword>
<evidence type="ECO:0000313" key="4">
    <source>
        <dbReference type="Proteomes" id="UP000332933"/>
    </source>
</evidence>
<accession>A0A485L6T6</accession>
<dbReference type="EMBL" id="CAADRA010005875">
    <property type="protein sequence ID" value="VFT92993.1"/>
    <property type="molecule type" value="Genomic_DNA"/>
</dbReference>
<dbReference type="AlphaFoldDB" id="A0A485L6T6"/>
<feature type="region of interest" description="Disordered" evidence="1">
    <location>
        <begin position="327"/>
        <end position="348"/>
    </location>
</feature>
<feature type="compositionally biased region" description="Low complexity" evidence="1">
    <location>
        <begin position="327"/>
        <end position="343"/>
    </location>
</feature>